<evidence type="ECO:0000313" key="1">
    <source>
        <dbReference type="EMBL" id="MBB6144183.1"/>
    </source>
</evidence>
<keyword evidence="2" id="KW-1185">Reference proteome</keyword>
<dbReference type="Proteomes" id="UP000538666">
    <property type="component" value="Unassembled WGS sequence"/>
</dbReference>
<gene>
    <name evidence="1" type="ORF">HNQ77_002135</name>
</gene>
<dbReference type="RefSeq" id="WP_156185899.1">
    <property type="nucleotide sequence ID" value="NZ_JACHEK010000004.1"/>
</dbReference>
<sequence length="89" mass="9329">MSDAKRKEDQTGPGGDETQEYGCSLSGFLGNLLLSTISPKIATFTKVEMAGANLRAAKQRQSYPSGPGALKAVGNKVSCVGMFSVNWTA</sequence>
<reference evidence="1 2" key="1">
    <citation type="submission" date="2020-08" db="EMBL/GenBank/DDBJ databases">
        <title>Genomic Encyclopedia of Type Strains, Phase IV (KMG-IV): sequencing the most valuable type-strain genomes for metagenomic binning, comparative biology and taxonomic classification.</title>
        <authorList>
            <person name="Goeker M."/>
        </authorList>
    </citation>
    <scope>NUCLEOTIDE SEQUENCE [LARGE SCALE GENOMIC DNA]</scope>
    <source>
        <strain evidence="1 2">DSM 103733</strain>
    </source>
</reference>
<dbReference type="AlphaFoldDB" id="A0A841JRZ8"/>
<proteinExistence type="predicted"/>
<organism evidence="1 2">
    <name type="scientific">Silvibacterium bohemicum</name>
    <dbReference type="NCBI Taxonomy" id="1577686"/>
    <lineage>
        <taxon>Bacteria</taxon>
        <taxon>Pseudomonadati</taxon>
        <taxon>Acidobacteriota</taxon>
        <taxon>Terriglobia</taxon>
        <taxon>Terriglobales</taxon>
        <taxon>Acidobacteriaceae</taxon>
        <taxon>Silvibacterium</taxon>
    </lineage>
</organism>
<evidence type="ECO:0000313" key="2">
    <source>
        <dbReference type="Proteomes" id="UP000538666"/>
    </source>
</evidence>
<dbReference type="EMBL" id="JACHEK010000004">
    <property type="protein sequence ID" value="MBB6144183.1"/>
    <property type="molecule type" value="Genomic_DNA"/>
</dbReference>
<comment type="caution">
    <text evidence="1">The sequence shown here is derived from an EMBL/GenBank/DDBJ whole genome shotgun (WGS) entry which is preliminary data.</text>
</comment>
<name>A0A841JRZ8_9BACT</name>
<accession>A0A841JRZ8</accession>
<protein>
    <submittedName>
        <fullName evidence="1">Uncharacterized protein</fullName>
    </submittedName>
</protein>